<keyword evidence="2" id="KW-0285">Flavoprotein</keyword>
<dbReference type="Gene3D" id="3.50.50.60">
    <property type="entry name" value="FAD/NAD(P)-binding domain"/>
    <property type="match status" value="1"/>
</dbReference>
<dbReference type="SUPFAM" id="SSF54373">
    <property type="entry name" value="FAD-linked reductases, C-terminal domain"/>
    <property type="match status" value="1"/>
</dbReference>
<organism evidence="7 8">
    <name type="scientific">Podospora didyma</name>
    <dbReference type="NCBI Taxonomy" id="330526"/>
    <lineage>
        <taxon>Eukaryota</taxon>
        <taxon>Fungi</taxon>
        <taxon>Dikarya</taxon>
        <taxon>Ascomycota</taxon>
        <taxon>Pezizomycotina</taxon>
        <taxon>Sordariomycetes</taxon>
        <taxon>Sordariomycetidae</taxon>
        <taxon>Sordariales</taxon>
        <taxon>Podosporaceae</taxon>
        <taxon>Podospora</taxon>
    </lineage>
</organism>
<sequence length="604" mass="66163">MARSLPPPTWKHGFRTPVVAGGSEGTTPPWADERYFIDENGKMAHNLVADAGPKPAAVTGNAFGVFQIRTGPFGLEVAMVLARQGVKFRFIDKAEASCLSGRSNGLHPCAIEYLQSWGLGTEFAAEGPQHQSSVLYRSGIKLFHGGSMTCDSRHKVLVERCVTVDRFQVEDGEGKEYPVLVTLKDLRTGKSEDVRSKYIVGGDGAASKLREMARIPLNGLATDCFWAIVDCEFKTDSLHIRTLSMIVSPEHGGTILIPREDGHTRFYIQMTGEKGAKLAQSRKRKRDAENQSAVGDMQITDHGITPSEALEQLNKIMAPWAVEYATTLSWFAVWKINERVAHSLSSSNQRIHIGAHSAHVHSVLGAFGMNSSIYDAANLGWKLDMSAKGLAKPSVLLPTYDSERRLYANLVVRVSGAWLRFICNLNLPLAELRRSGEELETHDEDLPLLDGTAEADRRNSMFMLGVDGSTVSSAICPPLKEDSKEALPPPTSLLNGGVVREKILRFAEVDDLIEEASMEESLVATGPSLNVKDMLTLSSVVYDDRAPDDDAHCWYGINHARGAVVVVRPDLMVGMSVWPEDAREIGEYFDGFLVPTAGWKGVEA</sequence>
<dbReference type="Gene3D" id="3.30.70.2450">
    <property type="match status" value="1"/>
</dbReference>
<dbReference type="InterPro" id="IPR036249">
    <property type="entry name" value="Thioredoxin-like_sf"/>
</dbReference>
<reference evidence="7" key="1">
    <citation type="journal article" date="2023" name="Mol. Phylogenet. Evol.">
        <title>Genome-scale phylogeny and comparative genomics of the fungal order Sordariales.</title>
        <authorList>
            <person name="Hensen N."/>
            <person name="Bonometti L."/>
            <person name="Westerberg I."/>
            <person name="Brannstrom I.O."/>
            <person name="Guillou S."/>
            <person name="Cros-Aarteil S."/>
            <person name="Calhoun S."/>
            <person name="Haridas S."/>
            <person name="Kuo A."/>
            <person name="Mondo S."/>
            <person name="Pangilinan J."/>
            <person name="Riley R."/>
            <person name="LaButti K."/>
            <person name="Andreopoulos B."/>
            <person name="Lipzen A."/>
            <person name="Chen C."/>
            <person name="Yan M."/>
            <person name="Daum C."/>
            <person name="Ng V."/>
            <person name="Clum A."/>
            <person name="Steindorff A."/>
            <person name="Ohm R.A."/>
            <person name="Martin F."/>
            <person name="Silar P."/>
            <person name="Natvig D.O."/>
            <person name="Lalanne C."/>
            <person name="Gautier V."/>
            <person name="Ament-Velasquez S.L."/>
            <person name="Kruys A."/>
            <person name="Hutchinson M.I."/>
            <person name="Powell A.J."/>
            <person name="Barry K."/>
            <person name="Miller A.N."/>
            <person name="Grigoriev I.V."/>
            <person name="Debuchy R."/>
            <person name="Gladieux P."/>
            <person name="Hiltunen Thoren M."/>
            <person name="Johannesson H."/>
        </authorList>
    </citation>
    <scope>NUCLEOTIDE SEQUENCE</scope>
    <source>
        <strain evidence="7">CBS 232.78</strain>
    </source>
</reference>
<feature type="domain" description="Phenol hydroxylase-like C-terminal dimerisation" evidence="6">
    <location>
        <begin position="535"/>
        <end position="595"/>
    </location>
</feature>
<dbReference type="PRINTS" id="PR00420">
    <property type="entry name" value="RNGMNOXGNASE"/>
</dbReference>
<name>A0AAE0K289_9PEZI</name>
<dbReference type="PANTHER" id="PTHR43004:SF20">
    <property type="entry name" value="2-MONOOXYGENASE, PUTATIVE (AFU_ORTHOLOGUE AFUA_1G13660)-RELATED"/>
    <property type="match status" value="1"/>
</dbReference>
<dbReference type="InterPro" id="IPR050641">
    <property type="entry name" value="RIFMO-like"/>
</dbReference>
<dbReference type="InterPro" id="IPR012941">
    <property type="entry name" value="Phe_hydrox_C_dim_dom"/>
</dbReference>
<dbReference type="AlphaFoldDB" id="A0AAE0K289"/>
<evidence type="ECO:0000313" key="8">
    <source>
        <dbReference type="Proteomes" id="UP001285441"/>
    </source>
</evidence>
<dbReference type="InterPro" id="IPR002938">
    <property type="entry name" value="FAD-bd"/>
</dbReference>
<dbReference type="SUPFAM" id="SSF51905">
    <property type="entry name" value="FAD/NAD(P)-binding domain"/>
    <property type="match status" value="1"/>
</dbReference>
<proteinExistence type="inferred from homology"/>
<comment type="caution">
    <text evidence="7">The sequence shown here is derived from an EMBL/GenBank/DDBJ whole genome shotgun (WGS) entry which is preliminary data.</text>
</comment>
<dbReference type="SUPFAM" id="SSF52833">
    <property type="entry name" value="Thioredoxin-like"/>
    <property type="match status" value="1"/>
</dbReference>
<evidence type="ECO:0000313" key="7">
    <source>
        <dbReference type="EMBL" id="KAK3368312.1"/>
    </source>
</evidence>
<accession>A0AAE0K289</accession>
<gene>
    <name evidence="7" type="ORF">B0H63DRAFT_565028</name>
</gene>
<evidence type="ECO:0000259" key="5">
    <source>
        <dbReference type="Pfam" id="PF01494"/>
    </source>
</evidence>
<dbReference type="Pfam" id="PF07976">
    <property type="entry name" value="Phe_hydrox_dim"/>
    <property type="match status" value="1"/>
</dbReference>
<dbReference type="InterPro" id="IPR038220">
    <property type="entry name" value="PHOX_C_sf"/>
</dbReference>
<keyword evidence="4" id="KW-0560">Oxidoreductase</keyword>
<evidence type="ECO:0000256" key="1">
    <source>
        <dbReference type="ARBA" id="ARBA00007801"/>
    </source>
</evidence>
<keyword evidence="8" id="KW-1185">Reference proteome</keyword>
<dbReference type="InterPro" id="IPR036188">
    <property type="entry name" value="FAD/NAD-bd_sf"/>
</dbReference>
<evidence type="ECO:0000256" key="2">
    <source>
        <dbReference type="ARBA" id="ARBA00022630"/>
    </source>
</evidence>
<dbReference type="EMBL" id="JAULSW010000010">
    <property type="protein sequence ID" value="KAK3368312.1"/>
    <property type="molecule type" value="Genomic_DNA"/>
</dbReference>
<protein>
    <submittedName>
        <fullName evidence="7">FAD binding domain-containing protein</fullName>
    </submittedName>
</protein>
<dbReference type="GO" id="GO:0071949">
    <property type="term" value="F:FAD binding"/>
    <property type="evidence" value="ECO:0007669"/>
    <property type="project" value="InterPro"/>
</dbReference>
<dbReference type="Pfam" id="PF01494">
    <property type="entry name" value="FAD_binding_3"/>
    <property type="match status" value="1"/>
</dbReference>
<reference evidence="7" key="2">
    <citation type="submission" date="2023-06" db="EMBL/GenBank/DDBJ databases">
        <authorList>
            <consortium name="Lawrence Berkeley National Laboratory"/>
            <person name="Haridas S."/>
            <person name="Hensen N."/>
            <person name="Bonometti L."/>
            <person name="Westerberg I."/>
            <person name="Brannstrom I.O."/>
            <person name="Guillou S."/>
            <person name="Cros-Aarteil S."/>
            <person name="Calhoun S."/>
            <person name="Kuo A."/>
            <person name="Mondo S."/>
            <person name="Pangilinan J."/>
            <person name="Riley R."/>
            <person name="LaButti K."/>
            <person name="Andreopoulos B."/>
            <person name="Lipzen A."/>
            <person name="Chen C."/>
            <person name="Yanf M."/>
            <person name="Daum C."/>
            <person name="Ng V."/>
            <person name="Clum A."/>
            <person name="Steindorff A."/>
            <person name="Ohm R."/>
            <person name="Martin F."/>
            <person name="Silar P."/>
            <person name="Natvig D."/>
            <person name="Lalanne C."/>
            <person name="Gautier V."/>
            <person name="Ament-velasquez S.L."/>
            <person name="Kruys A."/>
            <person name="Hutchinson M.I."/>
            <person name="Powell A.J."/>
            <person name="Barry K."/>
            <person name="Miller A.N."/>
            <person name="Grigoriev I.V."/>
            <person name="Debuchy R."/>
            <person name="Gladieux P."/>
            <person name="Thoren M.H."/>
            <person name="Johannesson H."/>
        </authorList>
    </citation>
    <scope>NUCLEOTIDE SEQUENCE</scope>
    <source>
        <strain evidence="7">CBS 232.78</strain>
    </source>
</reference>
<comment type="similarity">
    <text evidence="1">Belongs to the PheA/TfdB FAD monooxygenase family.</text>
</comment>
<dbReference type="GO" id="GO:0016709">
    <property type="term" value="F:oxidoreductase activity, acting on paired donors, with incorporation or reduction of molecular oxygen, NAD(P)H as one donor, and incorporation of one atom of oxygen"/>
    <property type="evidence" value="ECO:0007669"/>
    <property type="project" value="UniProtKB-ARBA"/>
</dbReference>
<dbReference type="PANTHER" id="PTHR43004">
    <property type="entry name" value="TRK SYSTEM POTASSIUM UPTAKE PROTEIN"/>
    <property type="match status" value="1"/>
</dbReference>
<evidence type="ECO:0000259" key="6">
    <source>
        <dbReference type="Pfam" id="PF07976"/>
    </source>
</evidence>
<evidence type="ECO:0000256" key="3">
    <source>
        <dbReference type="ARBA" id="ARBA00022827"/>
    </source>
</evidence>
<evidence type="ECO:0000256" key="4">
    <source>
        <dbReference type="ARBA" id="ARBA00023002"/>
    </source>
</evidence>
<feature type="domain" description="FAD-binding" evidence="5">
    <location>
        <begin position="70"/>
        <end position="413"/>
    </location>
</feature>
<dbReference type="Proteomes" id="UP001285441">
    <property type="component" value="Unassembled WGS sequence"/>
</dbReference>
<keyword evidence="3" id="KW-0274">FAD</keyword>
<dbReference type="Gene3D" id="3.40.30.20">
    <property type="match status" value="1"/>
</dbReference>